<proteinExistence type="predicted"/>
<accession>A0A401VUT2</accession>
<protein>
    <submittedName>
        <fullName evidence="2">Uncharacterized protein</fullName>
    </submittedName>
</protein>
<keyword evidence="3" id="KW-1185">Reference proteome</keyword>
<sequence>MAAARRTCGQRYRRLPLDLVREEFARLSTGHGLLRVDGAVFAGLPGRVLGLGELRGLLLRPQCPAAVRDAVWVHLVARARAEGGCWTVACAGMALPALVRVAAWVAARYPGEVQDAEAEVLAGFFAGLATVDLGRPHVLLRVVWAARRAGFTALTEALEAPVPVAPRFGPAPPHPGWGHPDLVLARAVGAAVLTPAEAELIGTTRLEHTPVLLWAREHEAAAQSVYARRRRAEHRLAAYLCDRPPPPVIRAGQRPEPGRGAYPCAPGVAYRRTRYGNGGNSKESSMPVHKSAVFSGLRR</sequence>
<name>A0A401VUT2_STREY</name>
<evidence type="ECO:0000313" key="3">
    <source>
        <dbReference type="Proteomes" id="UP000286746"/>
    </source>
</evidence>
<organism evidence="2 3">
    <name type="scientific">Streptomyces paromomycinus</name>
    <name type="common">Streptomyces rimosus subsp. paromomycinus</name>
    <dbReference type="NCBI Taxonomy" id="92743"/>
    <lineage>
        <taxon>Bacteria</taxon>
        <taxon>Bacillati</taxon>
        <taxon>Actinomycetota</taxon>
        <taxon>Actinomycetes</taxon>
        <taxon>Kitasatosporales</taxon>
        <taxon>Streptomycetaceae</taxon>
        <taxon>Streptomyces</taxon>
    </lineage>
</organism>
<reference evidence="2 3" key="1">
    <citation type="submission" date="2018-11" db="EMBL/GenBank/DDBJ databases">
        <title>Whole genome sequence of Streptomyces paromomycinus NBRC 15454(T).</title>
        <authorList>
            <person name="Komaki H."/>
            <person name="Tamura T."/>
        </authorList>
    </citation>
    <scope>NUCLEOTIDE SEQUENCE [LARGE SCALE GENOMIC DNA]</scope>
    <source>
        <strain evidence="2 3">NBRC 15454</strain>
    </source>
</reference>
<comment type="caution">
    <text evidence="2">The sequence shown here is derived from an EMBL/GenBank/DDBJ whole genome shotgun (WGS) entry which is preliminary data.</text>
</comment>
<dbReference type="Proteomes" id="UP000286746">
    <property type="component" value="Unassembled WGS sequence"/>
</dbReference>
<dbReference type="AlphaFoldDB" id="A0A401VUT2"/>
<evidence type="ECO:0000256" key="1">
    <source>
        <dbReference type="SAM" id="MobiDB-lite"/>
    </source>
</evidence>
<feature type="region of interest" description="Disordered" evidence="1">
    <location>
        <begin position="273"/>
        <end position="299"/>
    </location>
</feature>
<gene>
    <name evidence="2" type="ORF">GKJPGBOP_00454</name>
</gene>
<evidence type="ECO:0000313" key="2">
    <source>
        <dbReference type="EMBL" id="GCD40801.1"/>
    </source>
</evidence>
<dbReference type="EMBL" id="BHZD01000001">
    <property type="protein sequence ID" value="GCD40801.1"/>
    <property type="molecule type" value="Genomic_DNA"/>
</dbReference>
<dbReference type="RefSeq" id="WP_125051324.1">
    <property type="nucleotide sequence ID" value="NZ_BHZD01000001.1"/>
</dbReference>